<evidence type="ECO:0000259" key="1">
    <source>
        <dbReference type="Pfam" id="PF01636"/>
    </source>
</evidence>
<gene>
    <name evidence="2" type="ORF">G6011_05147</name>
</gene>
<dbReference type="InterPro" id="IPR002575">
    <property type="entry name" value="Aminoglycoside_PTrfase"/>
</dbReference>
<protein>
    <recommendedName>
        <fullName evidence="1">Aminoglycoside phosphotransferase domain-containing protein</fullName>
    </recommendedName>
</protein>
<evidence type="ECO:0000313" key="3">
    <source>
        <dbReference type="Proteomes" id="UP001199106"/>
    </source>
</evidence>
<comment type="caution">
    <text evidence="2">The sequence shown here is derived from an EMBL/GenBank/DDBJ whole genome shotgun (WGS) entry which is preliminary data.</text>
</comment>
<dbReference type="EMBL" id="JAANER010000007">
    <property type="protein sequence ID" value="KAG9187276.1"/>
    <property type="molecule type" value="Genomic_DNA"/>
</dbReference>
<proteinExistence type="predicted"/>
<dbReference type="Pfam" id="PF01636">
    <property type="entry name" value="APH"/>
    <property type="match status" value="1"/>
</dbReference>
<accession>A0AAD4FE13</accession>
<dbReference type="InterPro" id="IPR051678">
    <property type="entry name" value="AGP_Transferase"/>
</dbReference>
<dbReference type="SUPFAM" id="SSF56112">
    <property type="entry name" value="Protein kinase-like (PK-like)"/>
    <property type="match status" value="1"/>
</dbReference>
<dbReference type="PANTHER" id="PTHR21310">
    <property type="entry name" value="AMINOGLYCOSIDE PHOSPHOTRANSFERASE-RELATED-RELATED"/>
    <property type="match status" value="1"/>
</dbReference>
<dbReference type="PANTHER" id="PTHR21310:SF59">
    <property type="entry name" value="AMINOGLYCOSIDE PHOSPHOTRANSFERASE DOMAIN-CONTAINING PROTEIN"/>
    <property type="match status" value="1"/>
</dbReference>
<dbReference type="Gene3D" id="3.90.1200.10">
    <property type="match status" value="1"/>
</dbReference>
<organism evidence="2 3">
    <name type="scientific">Alternaria panax</name>
    <dbReference type="NCBI Taxonomy" id="48097"/>
    <lineage>
        <taxon>Eukaryota</taxon>
        <taxon>Fungi</taxon>
        <taxon>Dikarya</taxon>
        <taxon>Ascomycota</taxon>
        <taxon>Pezizomycotina</taxon>
        <taxon>Dothideomycetes</taxon>
        <taxon>Pleosporomycetidae</taxon>
        <taxon>Pleosporales</taxon>
        <taxon>Pleosporineae</taxon>
        <taxon>Pleosporaceae</taxon>
        <taxon>Alternaria</taxon>
        <taxon>Alternaria sect. Panax</taxon>
    </lineage>
</organism>
<dbReference type="InterPro" id="IPR011009">
    <property type="entry name" value="Kinase-like_dom_sf"/>
</dbReference>
<dbReference type="AlphaFoldDB" id="A0AAD4FE13"/>
<name>A0AAD4FE13_9PLEO</name>
<evidence type="ECO:0000313" key="2">
    <source>
        <dbReference type="EMBL" id="KAG9187276.1"/>
    </source>
</evidence>
<sequence>MEERKERPAFIVQLRPALHALDLHVIRAASITYPTLAPTVKPLVLALPGCIFAYEMEKLDGTPLSRLQQRGRSLDSSARGRLKHLVTSFADFIAQSCHSPHQVLFTSRATRADSPMNEGPSLLSQCRGKVGSTIIPRLERLASELPDAHLRRRAIEALRAVQRTQDYPVILNHGDLIPSNILVDEDTWKITGLVDWSEAEYLPVGTCLYGLEYLLGYLSPADSEIAPIWTYFDDAAQLRQLFWTRLIDATPELGARMEDVKVMRDVGVLLWHGIAWDDGAINRVVNEQDDVEDLTKLHAFLAAD</sequence>
<dbReference type="Proteomes" id="UP001199106">
    <property type="component" value="Unassembled WGS sequence"/>
</dbReference>
<reference evidence="2" key="1">
    <citation type="submission" date="2021-07" db="EMBL/GenBank/DDBJ databases">
        <title>Genome Resource of American Ginseng Black Spot Pathogen Alternaria panax.</title>
        <authorList>
            <person name="Qiu C."/>
            <person name="Wang W."/>
            <person name="Liu Z."/>
        </authorList>
    </citation>
    <scope>NUCLEOTIDE SEQUENCE</scope>
    <source>
        <strain evidence="2">BNCC115425</strain>
    </source>
</reference>
<keyword evidence="3" id="KW-1185">Reference proteome</keyword>
<feature type="domain" description="Aminoglycoside phosphotransferase" evidence="1">
    <location>
        <begin position="52"/>
        <end position="201"/>
    </location>
</feature>